<keyword evidence="1" id="KW-0472">Membrane</keyword>
<protein>
    <submittedName>
        <fullName evidence="2">Uncharacterized protein</fullName>
    </submittedName>
</protein>
<evidence type="ECO:0000313" key="3">
    <source>
        <dbReference type="Proteomes" id="UP000232883"/>
    </source>
</evidence>
<feature type="transmembrane region" description="Helical" evidence="1">
    <location>
        <begin position="6"/>
        <end position="29"/>
    </location>
</feature>
<keyword evidence="1" id="KW-1133">Transmembrane helix</keyword>
<dbReference type="AlphaFoldDB" id="A0A2K8YUE3"/>
<keyword evidence="1" id="KW-0812">Transmembrane</keyword>
<sequence>MRNFRLYMIFQWVFFLPIILPLCIIFGALRGIVQMIERVMEQIILDVSPSEPQNTTRTLTER</sequence>
<gene>
    <name evidence="2" type="ORF">CWM47_05250</name>
</gene>
<reference evidence="2 3" key="1">
    <citation type="submission" date="2017-11" db="EMBL/GenBank/DDBJ databases">
        <title>Taxonomic description and genome sequences of Spirosoma HA7 sp. nov., isolated from pollen microhabitat of Corylus avellana.</title>
        <authorList>
            <person name="Ambika Manirajan B."/>
            <person name="Suarez C."/>
            <person name="Ratering S."/>
            <person name="Geissler-Plaum R."/>
            <person name="Cardinale M."/>
            <person name="Sylvia S."/>
        </authorList>
    </citation>
    <scope>NUCLEOTIDE SEQUENCE [LARGE SCALE GENOMIC DNA]</scope>
    <source>
        <strain evidence="2 3">HA7</strain>
    </source>
</reference>
<dbReference type="KEGG" id="spir:CWM47_05250"/>
<keyword evidence="3" id="KW-1185">Reference proteome</keyword>
<organism evidence="2 3">
    <name type="scientific">Spirosoma pollinicola</name>
    <dbReference type="NCBI Taxonomy" id="2057025"/>
    <lineage>
        <taxon>Bacteria</taxon>
        <taxon>Pseudomonadati</taxon>
        <taxon>Bacteroidota</taxon>
        <taxon>Cytophagia</taxon>
        <taxon>Cytophagales</taxon>
        <taxon>Cytophagaceae</taxon>
        <taxon>Spirosoma</taxon>
    </lineage>
</organism>
<evidence type="ECO:0000256" key="1">
    <source>
        <dbReference type="SAM" id="Phobius"/>
    </source>
</evidence>
<name>A0A2K8YUE3_9BACT</name>
<evidence type="ECO:0000313" key="2">
    <source>
        <dbReference type="EMBL" id="AUD01265.1"/>
    </source>
</evidence>
<dbReference type="EMBL" id="CP025096">
    <property type="protein sequence ID" value="AUD01265.1"/>
    <property type="molecule type" value="Genomic_DNA"/>
</dbReference>
<proteinExistence type="predicted"/>
<accession>A0A2K8YUE3</accession>
<dbReference type="Proteomes" id="UP000232883">
    <property type="component" value="Chromosome"/>
</dbReference>